<gene>
    <name evidence="1" type="ORF">METZ01_LOCUS476613</name>
</gene>
<protein>
    <submittedName>
        <fullName evidence="1">Uncharacterized protein</fullName>
    </submittedName>
</protein>
<evidence type="ECO:0000313" key="1">
    <source>
        <dbReference type="EMBL" id="SVE23759.1"/>
    </source>
</evidence>
<proteinExistence type="predicted"/>
<accession>A0A383BV59</accession>
<sequence length="25" mass="2760">MGIKIDGKQVSISPFRPSKTLENLT</sequence>
<dbReference type="AlphaFoldDB" id="A0A383BV59"/>
<reference evidence="1" key="1">
    <citation type="submission" date="2018-05" db="EMBL/GenBank/DDBJ databases">
        <authorList>
            <person name="Lanie J.A."/>
            <person name="Ng W.-L."/>
            <person name="Kazmierczak K.M."/>
            <person name="Andrzejewski T.M."/>
            <person name="Davidsen T.M."/>
            <person name="Wayne K.J."/>
            <person name="Tettelin H."/>
            <person name="Glass J.I."/>
            <person name="Rusch D."/>
            <person name="Podicherti R."/>
            <person name="Tsui H.-C.T."/>
            <person name="Winkler M.E."/>
        </authorList>
    </citation>
    <scope>NUCLEOTIDE SEQUENCE</scope>
</reference>
<name>A0A383BV59_9ZZZZ</name>
<feature type="non-terminal residue" evidence="1">
    <location>
        <position position="25"/>
    </location>
</feature>
<dbReference type="EMBL" id="UINC01203481">
    <property type="protein sequence ID" value="SVE23759.1"/>
    <property type="molecule type" value="Genomic_DNA"/>
</dbReference>
<organism evidence="1">
    <name type="scientific">marine metagenome</name>
    <dbReference type="NCBI Taxonomy" id="408172"/>
    <lineage>
        <taxon>unclassified sequences</taxon>
        <taxon>metagenomes</taxon>
        <taxon>ecological metagenomes</taxon>
    </lineage>
</organism>